<dbReference type="GeneID" id="66102004"/>
<evidence type="ECO:0000313" key="3">
    <source>
        <dbReference type="Proteomes" id="UP000812287"/>
    </source>
</evidence>
<keyword evidence="3" id="KW-1185">Reference proteome</keyword>
<comment type="caution">
    <text evidence="2">The sequence shown here is derived from an EMBL/GenBank/DDBJ whole genome shotgun (WGS) entry which is preliminary data.</text>
</comment>
<protein>
    <submittedName>
        <fullName evidence="2">Uncharacterized protein</fullName>
    </submittedName>
</protein>
<evidence type="ECO:0000313" key="2">
    <source>
        <dbReference type="EMBL" id="KAG7439132.1"/>
    </source>
</evidence>
<dbReference type="EMBL" id="MU250615">
    <property type="protein sequence ID" value="KAG7439132.1"/>
    <property type="molecule type" value="Genomic_DNA"/>
</dbReference>
<dbReference type="OrthoDB" id="2917724at2759"/>
<feature type="compositionally biased region" description="Basic and acidic residues" evidence="1">
    <location>
        <begin position="49"/>
        <end position="59"/>
    </location>
</feature>
<proteinExistence type="predicted"/>
<reference evidence="2" key="1">
    <citation type="submission" date="2020-11" db="EMBL/GenBank/DDBJ databases">
        <title>Adaptations for nitrogen fixation in a non-lichenized fungal sporocarp promotes dispersal by wood-feeding termites.</title>
        <authorList>
            <consortium name="DOE Joint Genome Institute"/>
            <person name="Koch R.A."/>
            <person name="Yoon G."/>
            <person name="Arayal U."/>
            <person name="Lail K."/>
            <person name="Amirebrahimi M."/>
            <person name="Labutti K."/>
            <person name="Lipzen A."/>
            <person name="Riley R."/>
            <person name="Barry K."/>
            <person name="Henrissat B."/>
            <person name="Grigoriev I.V."/>
            <person name="Herr J.R."/>
            <person name="Aime M.C."/>
        </authorList>
    </citation>
    <scope>NUCLEOTIDE SEQUENCE</scope>
    <source>
        <strain evidence="2">MCA 3950</strain>
    </source>
</reference>
<organism evidence="2 3">
    <name type="scientific">Guyanagaster necrorhizus</name>
    <dbReference type="NCBI Taxonomy" id="856835"/>
    <lineage>
        <taxon>Eukaryota</taxon>
        <taxon>Fungi</taxon>
        <taxon>Dikarya</taxon>
        <taxon>Basidiomycota</taxon>
        <taxon>Agaricomycotina</taxon>
        <taxon>Agaricomycetes</taxon>
        <taxon>Agaricomycetidae</taxon>
        <taxon>Agaricales</taxon>
        <taxon>Marasmiineae</taxon>
        <taxon>Physalacriaceae</taxon>
        <taxon>Guyanagaster</taxon>
    </lineage>
</organism>
<sequence>MDYGEGGVRQRLVSQGGKLATFFRAIIDGKLSQPPPVELVDHCRLFSQQNKEDGEKANAEEMTPPESGELHAKPAESPLGQVPVTASPGKAVQVDALPKGNKGTASVFGTALCKNLETSLKDYAITAEALIKGLKMAVDLGQWRNHNGIQAQLDFAENKWEFIQGMMEVLLAQARSKTMTEVILNAFSSSQTMHMPTLASLDDEDASLLLSGMNISFCALDDKPFLPSRWNCAIILLVI</sequence>
<evidence type="ECO:0000256" key="1">
    <source>
        <dbReference type="SAM" id="MobiDB-lite"/>
    </source>
</evidence>
<name>A0A9P8ALS5_9AGAR</name>
<dbReference type="RefSeq" id="XP_043032636.1">
    <property type="nucleotide sequence ID" value="XM_043179710.1"/>
</dbReference>
<accession>A0A9P8ALS5</accession>
<gene>
    <name evidence="2" type="ORF">BT62DRAFT_1081779</name>
</gene>
<dbReference type="Proteomes" id="UP000812287">
    <property type="component" value="Unassembled WGS sequence"/>
</dbReference>
<feature type="region of interest" description="Disordered" evidence="1">
    <location>
        <begin position="49"/>
        <end position="79"/>
    </location>
</feature>
<dbReference type="AlphaFoldDB" id="A0A9P8ALS5"/>